<gene>
    <name evidence="4" type="ORF">D3093_33145</name>
</gene>
<dbReference type="KEGG" id="aare:D3093_33145"/>
<evidence type="ECO:0000256" key="1">
    <source>
        <dbReference type="ARBA" id="ARBA00006745"/>
    </source>
</evidence>
<feature type="domain" description="Amidohydrolase-related" evidence="3">
    <location>
        <begin position="488"/>
        <end position="794"/>
    </location>
</feature>
<dbReference type="Pfam" id="PF01979">
    <property type="entry name" value="Amidohydro_1"/>
    <property type="match status" value="1"/>
</dbReference>
<dbReference type="EMBL" id="CP032326">
    <property type="protein sequence ID" value="QCO00105.1"/>
    <property type="molecule type" value="Genomic_DNA"/>
</dbReference>
<sequence length="938" mass="102792">MAGPQTLPIEVELVLDVMPCQAMRRSYDSVEQAHPCAHFAEWGVYHSFDYSTAGPPPAPGVEQPSVYRGKHPLLPEVLSGCRKAPLLCVGINPNLPGWWATNRSAVNPYFDDYLQYAHYFRYRSTAKLRIRKDQYEAKRGGMPDDPTVSRPLVPDGAEIALESDPVTMYRAYQSLLDGLAEAEGWADHRLQVGEDLSYANMVACPSAKWTEQFADGGMPLMGAVRARGIVQECFYTRRHFLRQLFQSLPAAILVFSRTTARHFIRAMGPHFRPAGAPSENEELDSLLGREIRLVYGRLSNGTEIDARVLFMPHASAKPEEFKVALPAVIAGLQEEIAARRLVYRPETGHLARPRGGCVFCDNTLYRIGPCDYAAELFPLETGAVQPLSATGTATDAATERAVQERLLAAFTAPPSEDAPAAMAQPLDAAAPTAPVLVLLGKVVTMTGTVIKDGAIYIRQGEIDAVQHRPDPPPAGYEGAHRIETGGAIYPGLMDLHNHLAYNIMPLWIAGRSFQYRADWIRSKDYKRRISDPMAIVAEMRKDLIKPIVRYIEVKLLLGGVTSGQGMITRFKGDALYRGLMRNFERSADPGLPSISHRITDIVDTSEQIASFRSNLQSRFFFHLAEGRDARAREQFTILRQHGLLHPNLVAIHNVGLKAVDFADLGAAGVKVVWSPFSNLLLYGATLDINSVVASSIPFSLGSDWTPSGSRNLLFEMKVAFLAARAAGAAVDARRLAEAVTRDAADSAGWGHKLGMIRDGYYADLLVLDDRHEDPYQNLVNATEREVRLVIVAGHPRHGDVGLMDAAGVPAVRREAITIGGRSKAMNLDHPASPLNGLTLSDAAAVLQEEMSDLTRAASKAVFVPLGAEEEIAEIELGLQSEAPDDAFEPLAEALPPITAVTLDPLTVVDDPAYFDTLTKVTHLPDYLKRQDGIANFYR</sequence>
<evidence type="ECO:0000256" key="2">
    <source>
        <dbReference type="ARBA" id="ARBA00022801"/>
    </source>
</evidence>
<evidence type="ECO:0000313" key="4">
    <source>
        <dbReference type="EMBL" id="QCO00105.1"/>
    </source>
</evidence>
<dbReference type="InterPro" id="IPR050287">
    <property type="entry name" value="MTA/SAH_deaminase"/>
</dbReference>
<proteinExistence type="inferred from homology"/>
<dbReference type="SUPFAM" id="SSF51556">
    <property type="entry name" value="Metallo-dependent hydrolases"/>
    <property type="match status" value="1"/>
</dbReference>
<accession>A0A4D8PRY6</accession>
<dbReference type="AlphaFoldDB" id="A0A4D8PRY6"/>
<dbReference type="SUPFAM" id="SSF51338">
    <property type="entry name" value="Composite domain of metallo-dependent hydrolases"/>
    <property type="match status" value="1"/>
</dbReference>
<keyword evidence="2" id="KW-0378">Hydrolase</keyword>
<dbReference type="InterPro" id="IPR011059">
    <property type="entry name" value="Metal-dep_hydrolase_composite"/>
</dbReference>
<name>A0A4D8PRY6_9PROT</name>
<dbReference type="InterPro" id="IPR032466">
    <property type="entry name" value="Metal_Hydrolase"/>
</dbReference>
<comment type="similarity">
    <text evidence="1">Belongs to the metallo-dependent hydrolases superfamily. ATZ/TRZ family.</text>
</comment>
<keyword evidence="4" id="KW-0614">Plasmid</keyword>
<dbReference type="InterPro" id="IPR006680">
    <property type="entry name" value="Amidohydro-rel"/>
</dbReference>
<dbReference type="PANTHER" id="PTHR43794">
    <property type="entry name" value="AMINOHYDROLASE SSNA-RELATED"/>
    <property type="match status" value="1"/>
</dbReference>
<protein>
    <recommendedName>
        <fullName evidence="3">Amidohydrolase-related domain-containing protein</fullName>
    </recommendedName>
</protein>
<dbReference type="PANTHER" id="PTHR43794:SF11">
    <property type="entry name" value="AMIDOHYDROLASE-RELATED DOMAIN-CONTAINING PROTEIN"/>
    <property type="match status" value="1"/>
</dbReference>
<reference evidence="4 5" key="1">
    <citation type="submission" date="2018-09" db="EMBL/GenBank/DDBJ databases">
        <title>Whole genome based analysis of evolution and adaptive divergence in Indian and Brazilian strains of Azospirillum brasilense.</title>
        <authorList>
            <person name="Singh C."/>
            <person name="Tripathi A.K."/>
        </authorList>
    </citation>
    <scope>NUCLEOTIDE SEQUENCE [LARGE SCALE GENOMIC DNA]</scope>
    <source>
        <strain evidence="4 5">MTCC4035</strain>
        <plasmid evidence="4 5">p5</plasmid>
    </source>
</reference>
<dbReference type="Gene3D" id="3.20.20.140">
    <property type="entry name" value="Metal-dependent hydrolases"/>
    <property type="match status" value="1"/>
</dbReference>
<geneLocation type="plasmid" evidence="4 5">
    <name>p5</name>
</geneLocation>
<dbReference type="Proteomes" id="UP000298595">
    <property type="component" value="Plasmid p5"/>
</dbReference>
<evidence type="ECO:0000313" key="5">
    <source>
        <dbReference type="Proteomes" id="UP000298595"/>
    </source>
</evidence>
<organism evidence="4 5">
    <name type="scientific">Azospirillum argentinense</name>
    <dbReference type="NCBI Taxonomy" id="2970906"/>
    <lineage>
        <taxon>Bacteria</taxon>
        <taxon>Pseudomonadati</taxon>
        <taxon>Pseudomonadota</taxon>
        <taxon>Alphaproteobacteria</taxon>
        <taxon>Rhodospirillales</taxon>
        <taxon>Azospirillaceae</taxon>
        <taxon>Azospirillum</taxon>
    </lineage>
</organism>
<dbReference type="GO" id="GO:0016810">
    <property type="term" value="F:hydrolase activity, acting on carbon-nitrogen (but not peptide) bonds"/>
    <property type="evidence" value="ECO:0007669"/>
    <property type="project" value="InterPro"/>
</dbReference>
<dbReference type="Gene3D" id="2.30.40.10">
    <property type="entry name" value="Urease, subunit C, domain 1"/>
    <property type="match status" value="1"/>
</dbReference>
<evidence type="ECO:0000259" key="3">
    <source>
        <dbReference type="Pfam" id="PF01979"/>
    </source>
</evidence>
<dbReference type="RefSeq" id="WP_137118818.1">
    <property type="nucleotide sequence ID" value="NZ_CP032326.1"/>
</dbReference>